<keyword evidence="2" id="KW-1185">Reference proteome</keyword>
<organism evidence="1 2">
    <name type="scientific">Sporosarcina pasteurii</name>
    <name type="common">Bacillus pasteurii</name>
    <dbReference type="NCBI Taxonomy" id="1474"/>
    <lineage>
        <taxon>Bacteria</taxon>
        <taxon>Bacillati</taxon>
        <taxon>Bacillota</taxon>
        <taxon>Bacilli</taxon>
        <taxon>Bacillales</taxon>
        <taxon>Caryophanaceae</taxon>
        <taxon>Sporosarcina</taxon>
    </lineage>
</organism>
<dbReference type="EMBL" id="UGYZ01000002">
    <property type="protein sequence ID" value="SUJ03208.1"/>
    <property type="molecule type" value="Genomic_DNA"/>
</dbReference>
<evidence type="ECO:0000313" key="1">
    <source>
        <dbReference type="EMBL" id="SUJ03208.1"/>
    </source>
</evidence>
<sequence>MYLLSDQPDMTGLFINQNTKVRVQKLTEEGIEVIIHARGDKLGFIPYCNLLTNINQLFKGKSLYVRYLGYNERYLLLTEEGA</sequence>
<reference evidence="1 2" key="1">
    <citation type="submission" date="2018-06" db="EMBL/GenBank/DDBJ databases">
        <authorList>
            <consortium name="Pathogen Informatics"/>
            <person name="Doyle S."/>
        </authorList>
    </citation>
    <scope>NUCLEOTIDE SEQUENCE [LARGE SCALE GENOMIC DNA]</scope>
    <source>
        <strain evidence="2">ATCC 11859 / DSM 33 / NCIB 8841 / NCTC 4822</strain>
    </source>
</reference>
<evidence type="ECO:0000313" key="2">
    <source>
        <dbReference type="Proteomes" id="UP000254519"/>
    </source>
</evidence>
<dbReference type="RefSeq" id="WP_115360744.1">
    <property type="nucleotide sequence ID" value="NZ_CP038012.1"/>
</dbReference>
<accession>A0A380BLG8</accession>
<gene>
    <name evidence="1" type="ORF">NCTC4822_01372</name>
</gene>
<dbReference type="OrthoDB" id="2968335at2"/>
<name>A0A380BLG8_SPOPA</name>
<dbReference type="AlphaFoldDB" id="A0A380BLG8"/>
<dbReference type="Proteomes" id="UP000254519">
    <property type="component" value="Unassembled WGS sequence"/>
</dbReference>
<proteinExistence type="predicted"/>
<protein>
    <submittedName>
        <fullName evidence="1">Uncharacterized protein</fullName>
    </submittedName>
</protein>